<comment type="caution">
    <text evidence="1">The sequence shown here is derived from an EMBL/GenBank/DDBJ whole genome shotgun (WGS) entry which is preliminary data.</text>
</comment>
<evidence type="ECO:0000313" key="2">
    <source>
        <dbReference type="Proteomes" id="UP001055879"/>
    </source>
</evidence>
<dbReference type="EMBL" id="CM042051">
    <property type="protein sequence ID" value="KAI3730142.1"/>
    <property type="molecule type" value="Genomic_DNA"/>
</dbReference>
<organism evidence="1 2">
    <name type="scientific">Arctium lappa</name>
    <name type="common">Greater burdock</name>
    <name type="synonym">Lappa major</name>
    <dbReference type="NCBI Taxonomy" id="4217"/>
    <lineage>
        <taxon>Eukaryota</taxon>
        <taxon>Viridiplantae</taxon>
        <taxon>Streptophyta</taxon>
        <taxon>Embryophyta</taxon>
        <taxon>Tracheophyta</taxon>
        <taxon>Spermatophyta</taxon>
        <taxon>Magnoliopsida</taxon>
        <taxon>eudicotyledons</taxon>
        <taxon>Gunneridae</taxon>
        <taxon>Pentapetalae</taxon>
        <taxon>asterids</taxon>
        <taxon>campanulids</taxon>
        <taxon>Asterales</taxon>
        <taxon>Asteraceae</taxon>
        <taxon>Carduoideae</taxon>
        <taxon>Cardueae</taxon>
        <taxon>Arctiinae</taxon>
        <taxon>Arctium</taxon>
    </lineage>
</organism>
<name>A0ACB9C743_ARCLA</name>
<reference evidence="2" key="1">
    <citation type="journal article" date="2022" name="Mol. Ecol. Resour.">
        <title>The genomes of chicory, endive, great burdock and yacon provide insights into Asteraceae palaeo-polyploidization history and plant inulin production.</title>
        <authorList>
            <person name="Fan W."/>
            <person name="Wang S."/>
            <person name="Wang H."/>
            <person name="Wang A."/>
            <person name="Jiang F."/>
            <person name="Liu H."/>
            <person name="Zhao H."/>
            <person name="Xu D."/>
            <person name="Zhang Y."/>
        </authorList>
    </citation>
    <scope>NUCLEOTIDE SEQUENCE [LARGE SCALE GENOMIC DNA]</scope>
    <source>
        <strain evidence="2">cv. Niubang</strain>
    </source>
</reference>
<evidence type="ECO:0000313" key="1">
    <source>
        <dbReference type="EMBL" id="KAI3730142.1"/>
    </source>
</evidence>
<gene>
    <name evidence="1" type="ORF">L6452_18818</name>
</gene>
<dbReference type="Proteomes" id="UP001055879">
    <property type="component" value="Linkage Group LG05"/>
</dbReference>
<keyword evidence="2" id="KW-1185">Reference proteome</keyword>
<reference evidence="1 2" key="2">
    <citation type="journal article" date="2022" name="Mol. Ecol. Resour.">
        <title>The genomes of chicory, endive, great burdock and yacon provide insights into Asteraceae paleo-polyploidization history and plant inulin production.</title>
        <authorList>
            <person name="Fan W."/>
            <person name="Wang S."/>
            <person name="Wang H."/>
            <person name="Wang A."/>
            <person name="Jiang F."/>
            <person name="Liu H."/>
            <person name="Zhao H."/>
            <person name="Xu D."/>
            <person name="Zhang Y."/>
        </authorList>
    </citation>
    <scope>NUCLEOTIDE SEQUENCE [LARGE SCALE GENOMIC DNA]</scope>
    <source>
        <strain evidence="2">cv. Niubang</strain>
    </source>
</reference>
<proteinExistence type="predicted"/>
<protein>
    <submittedName>
        <fullName evidence="1">Uncharacterized protein</fullName>
    </submittedName>
</protein>
<sequence length="747" mass="82549">MARKGNQQKNGLDRSTANDKKGGLQSGSATPNRKGKGSVGNMKDVKREELSSDTQPSISVTESLHKQDHVKDEKKKTSKSGKHIKVEIQGTTGRSAVEQSEPRDSTSEDCSANMSATGNSCLEEEKWASANGSSASKNRKTSSGHSLNGFDRDGLRESVELPEALGVRYLKTFVLSVSQVSTEWLDRHKPLIDILVTKILISRDYVRMKIKHAYPIILRWLTHFTNILLILSMVWLDCTLRGIDSVIRMGTTSFFTVIWCSIFSVVAMIGMLKFVTVGAIVALVALFVGFTIGLLLLAVSGIVFLWLYGSFWTTLIVLLFGGVAFTFSHERVALLIMTVYSVYCAWTLVGWLGIILVLNLSFFSSDALIFFLRNNMNEQRRSNSGPEQTAGMQNGPSVFNGDEAHASSTDGGTNPQADRSSGVPSTSGSDSGLTSEDEVLRLLNSTDHYSALGLSRFQEIDLSILKREYRKKAMMVHPDKNMGNEKAAEAFKKLQNAYEVLLDSSKQKAYDDELRREDLLNYFRRFQNASPKNKRSGLFGRTEVHVDDPLGESRRIACQKCSSFHMWFYTKKTKSKARWCQECKDFHPAKDGDGWVEQSSQPLLFGIFQKVDAPRAYVCADSKIYDATEWYICQGMRCPSNTHKPSFHVNTSLMSKHSNGKGGSSSSHRGGGGGGGGMPNMDENMTEEEFMEWLQNAVQAGMFDNFAANGSDTPPPSWPGNKTSNGNSNGNGGGSSSSKRRKKGKKY</sequence>
<accession>A0ACB9C743</accession>